<dbReference type="InterPro" id="IPR010982">
    <property type="entry name" value="Lambda_DNA-bd_dom_sf"/>
</dbReference>
<dbReference type="Proteomes" id="UP000238823">
    <property type="component" value="Unassembled WGS sequence"/>
</dbReference>
<organism evidence="3 4">
    <name type="scientific">Enhygromyxa salina</name>
    <dbReference type="NCBI Taxonomy" id="215803"/>
    <lineage>
        <taxon>Bacteria</taxon>
        <taxon>Pseudomonadati</taxon>
        <taxon>Myxococcota</taxon>
        <taxon>Polyangia</taxon>
        <taxon>Nannocystales</taxon>
        <taxon>Nannocystaceae</taxon>
        <taxon>Enhygromyxa</taxon>
    </lineage>
</organism>
<dbReference type="GO" id="GO:0005829">
    <property type="term" value="C:cytosol"/>
    <property type="evidence" value="ECO:0007669"/>
    <property type="project" value="TreeGrafter"/>
</dbReference>
<dbReference type="SMART" id="SM00530">
    <property type="entry name" value="HTH_XRE"/>
    <property type="match status" value="1"/>
</dbReference>
<comment type="caution">
    <text evidence="3">The sequence shown here is derived from an EMBL/GenBank/DDBJ whole genome shotgun (WGS) entry which is preliminary data.</text>
</comment>
<reference evidence="3 4" key="1">
    <citation type="submission" date="2018-03" db="EMBL/GenBank/DDBJ databases">
        <title>Draft Genome Sequences of the Obligatory Marine Myxobacteria Enhygromyxa salina SWB007.</title>
        <authorList>
            <person name="Poehlein A."/>
            <person name="Moghaddam J.A."/>
            <person name="Harms H."/>
            <person name="Alanjari M."/>
            <person name="Koenig G.M."/>
            <person name="Daniel R."/>
            <person name="Schaeberle T.F."/>
        </authorList>
    </citation>
    <scope>NUCLEOTIDE SEQUENCE [LARGE SCALE GENOMIC DNA]</scope>
    <source>
        <strain evidence="3 4">SWB007</strain>
    </source>
</reference>
<dbReference type="PROSITE" id="PS50943">
    <property type="entry name" value="HTH_CROC1"/>
    <property type="match status" value="1"/>
</dbReference>
<dbReference type="CDD" id="cd00093">
    <property type="entry name" value="HTH_XRE"/>
    <property type="match status" value="1"/>
</dbReference>
<accession>A0A2S9YA86</accession>
<evidence type="ECO:0000259" key="2">
    <source>
        <dbReference type="PROSITE" id="PS50943"/>
    </source>
</evidence>
<keyword evidence="1" id="KW-0238">DNA-binding</keyword>
<proteinExistence type="predicted"/>
<gene>
    <name evidence="3" type="ORF">ENSA7_56010</name>
</gene>
<evidence type="ECO:0000256" key="1">
    <source>
        <dbReference type="ARBA" id="ARBA00023125"/>
    </source>
</evidence>
<dbReference type="RefSeq" id="WP_106092481.1">
    <property type="nucleotide sequence ID" value="NZ_PVNL01000114.1"/>
</dbReference>
<dbReference type="Gene3D" id="1.10.260.40">
    <property type="entry name" value="lambda repressor-like DNA-binding domains"/>
    <property type="match status" value="1"/>
</dbReference>
<evidence type="ECO:0000313" key="3">
    <source>
        <dbReference type="EMBL" id="PRQ02028.1"/>
    </source>
</evidence>
<dbReference type="SUPFAM" id="SSF47413">
    <property type="entry name" value="lambda repressor-like DNA-binding domains"/>
    <property type="match status" value="1"/>
</dbReference>
<evidence type="ECO:0000313" key="4">
    <source>
        <dbReference type="Proteomes" id="UP000238823"/>
    </source>
</evidence>
<dbReference type="GO" id="GO:0003700">
    <property type="term" value="F:DNA-binding transcription factor activity"/>
    <property type="evidence" value="ECO:0007669"/>
    <property type="project" value="TreeGrafter"/>
</dbReference>
<dbReference type="EMBL" id="PVNL01000114">
    <property type="protein sequence ID" value="PRQ02028.1"/>
    <property type="molecule type" value="Genomic_DNA"/>
</dbReference>
<dbReference type="AlphaFoldDB" id="A0A2S9YA86"/>
<protein>
    <submittedName>
        <fullName evidence="3">Transcriptional repressor DicA</fullName>
    </submittedName>
</protein>
<dbReference type="Pfam" id="PF01381">
    <property type="entry name" value="HTH_3"/>
    <property type="match status" value="1"/>
</dbReference>
<dbReference type="InterPro" id="IPR001387">
    <property type="entry name" value="Cro/C1-type_HTH"/>
</dbReference>
<feature type="domain" description="HTH cro/C1-type" evidence="2">
    <location>
        <begin position="11"/>
        <end position="65"/>
    </location>
</feature>
<dbReference type="GO" id="GO:0003677">
    <property type="term" value="F:DNA binding"/>
    <property type="evidence" value="ECO:0007669"/>
    <property type="project" value="UniProtKB-KW"/>
</dbReference>
<dbReference type="PANTHER" id="PTHR46797">
    <property type="entry name" value="HTH-TYPE TRANSCRIPTIONAL REGULATOR"/>
    <property type="match status" value="1"/>
</dbReference>
<sequence>MLTIRQISRRLVDRRRTLGMTQEALADAAGLSPETIRRLERGRRQSNLFTFCKVAEALQTTPSVLLAEKFSEETVELVLGLPDAEQEIATVMLRALSDHVTGRPGQL</sequence>
<dbReference type="InterPro" id="IPR050807">
    <property type="entry name" value="TransReg_Diox_bact_type"/>
</dbReference>
<dbReference type="PANTHER" id="PTHR46797:SF1">
    <property type="entry name" value="METHYLPHOSPHONATE SYNTHASE"/>
    <property type="match status" value="1"/>
</dbReference>
<dbReference type="OrthoDB" id="5511017at2"/>
<name>A0A2S9YA86_9BACT</name>